<sequence length="285" mass="29562">APPPRRLRKGAGGVPNRSKKTPPRPPPRQGSVRFLQPVLGLAEPGLRYRGVADQELESFLHAALAAAAAAAVPAPQHLTDPRGAVPHGPQVRQVQRHRRHAAGEEVLLRPRRLAAAGRVRGPPGELAGDGPPRVGVPARDEDAPPGERQLLGHLPPQPARPAGDEAGPLRGSGGRGDHGRGVSRGRGGFWCGVRGGGETPVGARTPRGVARCVAAGGAARTIPRKSEVDGTALTGEEGKPDGKLTEKDDGLGLPLLFSARRGATPPFPSLFRLPGIHARSLGASR</sequence>
<feature type="compositionally biased region" description="Low complexity" evidence="1">
    <location>
        <begin position="115"/>
        <end position="125"/>
    </location>
</feature>
<feature type="region of interest" description="Disordered" evidence="1">
    <location>
        <begin position="225"/>
        <end position="247"/>
    </location>
</feature>
<dbReference type="Proteomes" id="UP000673691">
    <property type="component" value="Unassembled WGS sequence"/>
</dbReference>
<evidence type="ECO:0000313" key="2">
    <source>
        <dbReference type="EMBL" id="KAG5459820.1"/>
    </source>
</evidence>
<dbReference type="AlphaFoldDB" id="A0A8H7ZV20"/>
<name>A0A8H7ZV20_9FUNG</name>
<comment type="caution">
    <text evidence="2">The sequence shown here is derived from an EMBL/GenBank/DDBJ whole genome shotgun (WGS) entry which is preliminary data.</text>
</comment>
<feature type="non-terminal residue" evidence="2">
    <location>
        <position position="1"/>
    </location>
</feature>
<dbReference type="EMBL" id="JAEFCI010006249">
    <property type="protein sequence ID" value="KAG5459820.1"/>
    <property type="molecule type" value="Genomic_DNA"/>
</dbReference>
<accession>A0A8H7ZV20</accession>
<evidence type="ECO:0000256" key="1">
    <source>
        <dbReference type="SAM" id="MobiDB-lite"/>
    </source>
</evidence>
<feature type="non-terminal residue" evidence="2">
    <location>
        <position position="285"/>
    </location>
</feature>
<evidence type="ECO:0000313" key="3">
    <source>
        <dbReference type="Proteomes" id="UP000673691"/>
    </source>
</evidence>
<feature type="region of interest" description="Disordered" evidence="1">
    <location>
        <begin position="73"/>
        <end position="93"/>
    </location>
</feature>
<feature type="region of interest" description="Disordered" evidence="1">
    <location>
        <begin position="115"/>
        <end position="188"/>
    </location>
</feature>
<protein>
    <submittedName>
        <fullName evidence="2">Uncharacterized protein</fullName>
    </submittedName>
</protein>
<gene>
    <name evidence="2" type="ORF">BJ554DRAFT_8219</name>
</gene>
<organism evidence="2 3">
    <name type="scientific">Olpidium bornovanus</name>
    <dbReference type="NCBI Taxonomy" id="278681"/>
    <lineage>
        <taxon>Eukaryota</taxon>
        <taxon>Fungi</taxon>
        <taxon>Fungi incertae sedis</taxon>
        <taxon>Olpidiomycota</taxon>
        <taxon>Olpidiomycotina</taxon>
        <taxon>Olpidiomycetes</taxon>
        <taxon>Olpidiales</taxon>
        <taxon>Olpidiaceae</taxon>
        <taxon>Olpidium</taxon>
    </lineage>
</organism>
<feature type="compositionally biased region" description="Basic and acidic residues" evidence="1">
    <location>
        <begin position="236"/>
        <end position="247"/>
    </location>
</feature>
<reference evidence="2 3" key="1">
    <citation type="journal article" name="Sci. Rep.">
        <title>Genome-scale phylogenetic analyses confirm Olpidium as the closest living zoosporic fungus to the non-flagellated, terrestrial fungi.</title>
        <authorList>
            <person name="Chang Y."/>
            <person name="Rochon D."/>
            <person name="Sekimoto S."/>
            <person name="Wang Y."/>
            <person name="Chovatia M."/>
            <person name="Sandor L."/>
            <person name="Salamov A."/>
            <person name="Grigoriev I.V."/>
            <person name="Stajich J.E."/>
            <person name="Spatafora J.W."/>
        </authorList>
    </citation>
    <scope>NUCLEOTIDE SEQUENCE [LARGE SCALE GENOMIC DNA]</scope>
    <source>
        <strain evidence="2">S191</strain>
    </source>
</reference>
<keyword evidence="3" id="KW-1185">Reference proteome</keyword>
<proteinExistence type="predicted"/>
<feature type="region of interest" description="Disordered" evidence="1">
    <location>
        <begin position="1"/>
        <end position="32"/>
    </location>
</feature>